<dbReference type="RefSeq" id="WP_123931825.1">
    <property type="nucleotide sequence ID" value="NZ_JBPSDP010000001.1"/>
</dbReference>
<evidence type="ECO:0000313" key="2">
    <source>
        <dbReference type="EMBL" id="RPA58273.1"/>
    </source>
</evidence>
<gene>
    <name evidence="2" type="ORF">EF294_16075</name>
</gene>
<accession>A0A3N4G638</accession>
<comment type="caution">
    <text evidence="2">The sequence shown here is derived from an EMBL/GenBank/DDBJ whole genome shotgun (WGS) entry which is preliminary data.</text>
</comment>
<dbReference type="Proteomes" id="UP000267536">
    <property type="component" value="Unassembled WGS sequence"/>
</dbReference>
<dbReference type="OrthoDB" id="4578557at2"/>
<feature type="signal peptide" evidence="1">
    <location>
        <begin position="1"/>
        <end position="46"/>
    </location>
</feature>
<organism evidence="2 3">
    <name type="scientific">Gordonia oryzae</name>
    <dbReference type="NCBI Taxonomy" id="2487349"/>
    <lineage>
        <taxon>Bacteria</taxon>
        <taxon>Bacillati</taxon>
        <taxon>Actinomycetota</taxon>
        <taxon>Actinomycetes</taxon>
        <taxon>Mycobacteriales</taxon>
        <taxon>Gordoniaceae</taxon>
        <taxon>Gordonia</taxon>
    </lineage>
</organism>
<keyword evidence="3" id="KW-1185">Reference proteome</keyword>
<evidence type="ECO:0000313" key="3">
    <source>
        <dbReference type="Proteomes" id="UP000267536"/>
    </source>
</evidence>
<feature type="chain" id="PRO_5018199669" description="DUF732 domain-containing protein" evidence="1">
    <location>
        <begin position="47"/>
        <end position="162"/>
    </location>
</feature>
<proteinExistence type="predicted"/>
<name>A0A3N4G638_9ACTN</name>
<sequence>MIIDRACHCTTNETRARSVAGHGALALLAVAAAGAAVMTTAAPSSAAPTPTQPAPDSQVLRVVDVPEAGPPMPVPTGSFGYLATHDLTTRMASINTAEAIAALPVPEPYRPANTALAENLDLAVKGALADPKGCVQVIVDPRSTSSGLFNYGFYAVSGQYCP</sequence>
<evidence type="ECO:0000256" key="1">
    <source>
        <dbReference type="SAM" id="SignalP"/>
    </source>
</evidence>
<keyword evidence="1" id="KW-0732">Signal</keyword>
<evidence type="ECO:0008006" key="4">
    <source>
        <dbReference type="Google" id="ProtNLM"/>
    </source>
</evidence>
<protein>
    <recommendedName>
        <fullName evidence="4">DUF732 domain-containing protein</fullName>
    </recommendedName>
</protein>
<dbReference type="AlphaFoldDB" id="A0A3N4G638"/>
<reference evidence="2 3" key="1">
    <citation type="submission" date="2018-11" db="EMBL/GenBank/DDBJ databases">
        <title>Draft genome sequence of Gordonia sp. RS15-1S isolated from rice stems.</title>
        <authorList>
            <person name="Muangham S."/>
        </authorList>
    </citation>
    <scope>NUCLEOTIDE SEQUENCE [LARGE SCALE GENOMIC DNA]</scope>
    <source>
        <strain evidence="2 3">RS15-1S</strain>
    </source>
</reference>
<dbReference type="EMBL" id="RKMH01000012">
    <property type="protein sequence ID" value="RPA58273.1"/>
    <property type="molecule type" value="Genomic_DNA"/>
</dbReference>